<comment type="caution">
    <text evidence="10">The sequence shown here is derived from an EMBL/GenBank/DDBJ whole genome shotgun (WGS) entry which is preliminary data.</text>
</comment>
<organism evidence="10 11">
    <name type="scientific">Sphingobacterium paludis</name>
    <dbReference type="NCBI Taxonomy" id="1476465"/>
    <lineage>
        <taxon>Bacteria</taxon>
        <taxon>Pseudomonadati</taxon>
        <taxon>Bacteroidota</taxon>
        <taxon>Sphingobacteriia</taxon>
        <taxon>Sphingobacteriales</taxon>
        <taxon>Sphingobacteriaceae</taxon>
        <taxon>Sphingobacterium</taxon>
    </lineage>
</organism>
<dbReference type="GO" id="GO:0004553">
    <property type="term" value="F:hydrolase activity, hydrolyzing O-glycosyl compounds"/>
    <property type="evidence" value="ECO:0007669"/>
    <property type="project" value="InterPro"/>
</dbReference>
<evidence type="ECO:0000256" key="7">
    <source>
        <dbReference type="PIRSR" id="PIRSR606710-2"/>
    </source>
</evidence>
<dbReference type="InterPro" id="IPR052176">
    <property type="entry name" value="Glycosyl_Hydrlase_43_Enz"/>
</dbReference>
<dbReference type="PANTHER" id="PTHR43772:SF2">
    <property type="entry name" value="PUTATIVE (AFU_ORTHOLOGUE AFUA_2G04480)-RELATED"/>
    <property type="match status" value="1"/>
</dbReference>
<keyword evidence="3 8" id="KW-0378">Hydrolase</keyword>
<gene>
    <name evidence="10" type="ORF">B0I21_101184</name>
</gene>
<evidence type="ECO:0000256" key="8">
    <source>
        <dbReference type="RuleBase" id="RU361187"/>
    </source>
</evidence>
<evidence type="ECO:0000313" key="11">
    <source>
        <dbReference type="Proteomes" id="UP000294752"/>
    </source>
</evidence>
<dbReference type="InterPro" id="IPR006710">
    <property type="entry name" value="Glyco_hydro_43"/>
</dbReference>
<dbReference type="Proteomes" id="UP000294752">
    <property type="component" value="Unassembled WGS sequence"/>
</dbReference>
<feature type="site" description="Important for catalytic activity, responsible for pKa modulation of the active site Glu and correct orientation of both the proton donor and substrate" evidence="7">
    <location>
        <position position="138"/>
    </location>
</feature>
<evidence type="ECO:0000256" key="4">
    <source>
        <dbReference type="ARBA" id="ARBA00023277"/>
    </source>
</evidence>
<dbReference type="EMBL" id="SNZV01000001">
    <property type="protein sequence ID" value="TDS17320.1"/>
    <property type="molecule type" value="Genomic_DNA"/>
</dbReference>
<reference evidence="10 11" key="1">
    <citation type="submission" date="2019-03" db="EMBL/GenBank/DDBJ databases">
        <title>Genomic Encyclopedia of Type Strains, Phase III (KMG-III): the genomes of soil and plant-associated and newly described type strains.</title>
        <authorList>
            <person name="Whitman W."/>
        </authorList>
    </citation>
    <scope>NUCLEOTIDE SEQUENCE [LARGE SCALE GENOMIC DNA]</scope>
    <source>
        <strain evidence="10 11">CGMCC 1.12801</strain>
    </source>
</reference>
<evidence type="ECO:0000256" key="1">
    <source>
        <dbReference type="ARBA" id="ARBA00009865"/>
    </source>
</evidence>
<keyword evidence="9" id="KW-0732">Signal</keyword>
<dbReference type="Gene3D" id="2.115.10.20">
    <property type="entry name" value="Glycosyl hydrolase domain, family 43"/>
    <property type="match status" value="1"/>
</dbReference>
<keyword evidence="5 8" id="KW-0326">Glycosidase</keyword>
<keyword evidence="11" id="KW-1185">Reference proteome</keyword>
<keyword evidence="4" id="KW-0119">Carbohydrate metabolism</keyword>
<dbReference type="CDD" id="cd08991">
    <property type="entry name" value="GH43_HoAraf43-like"/>
    <property type="match status" value="1"/>
</dbReference>
<dbReference type="InterPro" id="IPR023296">
    <property type="entry name" value="Glyco_hydro_beta-prop_sf"/>
</dbReference>
<evidence type="ECO:0000256" key="3">
    <source>
        <dbReference type="ARBA" id="ARBA00022801"/>
    </source>
</evidence>
<sequence length="314" mass="35687">MKKNTLIVRTVLACALLLASCNTQKRDQVSTLALADPFILQHDNRYFAYGTSSDDGFEVYQSDNLQSWTKHKQLLLKKEDSYGNKWFWAPEVYYHPKTAKFHLFYSAEEHICVAMADSPLGPFKQVDKKPMRAEKGIDSSLFIDEDGKAYLYFVRFTDGNEIWVAELEDDWQTVKEETLTKCIQAATQPWENALGKVAEGASVIKRKGTYYLLYSGNDFRSPEYAVGFATASAPTGPWVKSTQNPILHRPEKTLVGTGHGAYFTDKKGKLKYVFHAHKDSSKVNPRLLYIVDMAIENKEVTMDKSSIIRPQVVE</sequence>
<evidence type="ECO:0000313" key="10">
    <source>
        <dbReference type="EMBL" id="TDS17320.1"/>
    </source>
</evidence>
<evidence type="ECO:0000256" key="5">
    <source>
        <dbReference type="ARBA" id="ARBA00023295"/>
    </source>
</evidence>
<evidence type="ECO:0000256" key="2">
    <source>
        <dbReference type="ARBA" id="ARBA00022651"/>
    </source>
</evidence>
<proteinExistence type="inferred from homology"/>
<dbReference type="AlphaFoldDB" id="A0A4R7D8I4"/>
<dbReference type="SUPFAM" id="SSF75005">
    <property type="entry name" value="Arabinanase/levansucrase/invertase"/>
    <property type="match status" value="1"/>
</dbReference>
<dbReference type="OrthoDB" id="3308423at2"/>
<protein>
    <submittedName>
        <fullName evidence="10">Glycosyl hydrolase family 43</fullName>
    </submittedName>
</protein>
<feature type="chain" id="PRO_5020626825" evidence="9">
    <location>
        <begin position="26"/>
        <end position="314"/>
    </location>
</feature>
<evidence type="ECO:0000256" key="9">
    <source>
        <dbReference type="SAM" id="SignalP"/>
    </source>
</evidence>
<keyword evidence="2" id="KW-0624">Polysaccharide degradation</keyword>
<accession>A0A4R7D8I4</accession>
<feature type="signal peptide" evidence="9">
    <location>
        <begin position="1"/>
        <end position="25"/>
    </location>
</feature>
<name>A0A4R7D8I4_9SPHI</name>
<dbReference type="PANTHER" id="PTHR43772">
    <property type="entry name" value="ENDO-1,4-BETA-XYLANASE"/>
    <property type="match status" value="1"/>
</dbReference>
<dbReference type="PROSITE" id="PS51257">
    <property type="entry name" value="PROKAR_LIPOPROTEIN"/>
    <property type="match status" value="1"/>
</dbReference>
<feature type="active site" description="Proton acceptor" evidence="6">
    <location>
        <position position="36"/>
    </location>
</feature>
<feature type="active site" description="Proton donor" evidence="6">
    <location>
        <position position="199"/>
    </location>
</feature>
<dbReference type="Pfam" id="PF04616">
    <property type="entry name" value="Glyco_hydro_43"/>
    <property type="match status" value="1"/>
</dbReference>
<comment type="similarity">
    <text evidence="1 8">Belongs to the glycosyl hydrolase 43 family.</text>
</comment>
<evidence type="ECO:0000256" key="6">
    <source>
        <dbReference type="PIRSR" id="PIRSR606710-1"/>
    </source>
</evidence>
<dbReference type="RefSeq" id="WP_133638460.1">
    <property type="nucleotide sequence ID" value="NZ_SNZV01000001.1"/>
</dbReference>
<keyword evidence="2" id="KW-0858">Xylan degradation</keyword>
<dbReference type="GO" id="GO:0045493">
    <property type="term" value="P:xylan catabolic process"/>
    <property type="evidence" value="ECO:0007669"/>
    <property type="project" value="UniProtKB-KW"/>
</dbReference>